<evidence type="ECO:0000256" key="2">
    <source>
        <dbReference type="ARBA" id="ARBA00022692"/>
    </source>
</evidence>
<gene>
    <name evidence="6" type="ORF">ADK37_11725</name>
</gene>
<dbReference type="EMBL" id="LGUS01000116">
    <property type="protein sequence ID" value="KOG37090.1"/>
    <property type="molecule type" value="Genomic_DNA"/>
</dbReference>
<accession>A0A0L8LG44</accession>
<dbReference type="STRING" id="67356.AQJ84_23445"/>
<organism evidence="6 7">
    <name type="scientific">Streptomyces resistomycificus</name>
    <dbReference type="NCBI Taxonomy" id="67356"/>
    <lineage>
        <taxon>Bacteria</taxon>
        <taxon>Bacillati</taxon>
        <taxon>Actinomycetota</taxon>
        <taxon>Actinomycetes</taxon>
        <taxon>Kitasatosporales</taxon>
        <taxon>Streptomycetaceae</taxon>
        <taxon>Streptomyces</taxon>
        <taxon>Streptomyces aurantiacus group</taxon>
    </lineage>
</organism>
<evidence type="ECO:0000256" key="5">
    <source>
        <dbReference type="SAM" id="Phobius"/>
    </source>
</evidence>
<dbReference type="Proteomes" id="UP000037251">
    <property type="component" value="Unassembled WGS sequence"/>
</dbReference>
<dbReference type="Pfam" id="PF07681">
    <property type="entry name" value="DoxX"/>
    <property type="match status" value="1"/>
</dbReference>
<evidence type="ECO:0000313" key="7">
    <source>
        <dbReference type="Proteomes" id="UP000037251"/>
    </source>
</evidence>
<sequence>MSSATTSATSATPRRALFADPGYQAFVILRTAFTVAPILFGLDKFANLLVDWPAYLAPWVNDLVPGSGQAAMYAVGVIEIVAGVAVALAPRFGAWLVAGWLAGIIVNLLTIPDYYDIALRDFGLLLGAVALGRLAERYHGKRQAGALHGRDSR</sequence>
<dbReference type="InterPro" id="IPR032808">
    <property type="entry name" value="DoxX"/>
</dbReference>
<comment type="caution">
    <text evidence="6">The sequence shown here is derived from an EMBL/GenBank/DDBJ whole genome shotgun (WGS) entry which is preliminary data.</text>
</comment>
<dbReference type="PATRIC" id="fig|67356.5.peg.2530"/>
<feature type="transmembrane region" description="Helical" evidence="5">
    <location>
        <begin position="23"/>
        <end position="42"/>
    </location>
</feature>
<evidence type="ECO:0000256" key="3">
    <source>
        <dbReference type="ARBA" id="ARBA00022989"/>
    </source>
</evidence>
<dbReference type="RefSeq" id="WP_030038079.1">
    <property type="nucleotide sequence ID" value="NZ_KL575586.1"/>
</dbReference>
<feature type="transmembrane region" description="Helical" evidence="5">
    <location>
        <begin position="94"/>
        <end position="111"/>
    </location>
</feature>
<name>A0A0L8LG44_9ACTN</name>
<feature type="transmembrane region" description="Helical" evidence="5">
    <location>
        <begin position="70"/>
        <end position="89"/>
    </location>
</feature>
<keyword evidence="3 5" id="KW-1133">Transmembrane helix</keyword>
<evidence type="ECO:0000313" key="6">
    <source>
        <dbReference type="EMBL" id="KOG37090.1"/>
    </source>
</evidence>
<evidence type="ECO:0000256" key="4">
    <source>
        <dbReference type="ARBA" id="ARBA00023136"/>
    </source>
</evidence>
<dbReference type="AlphaFoldDB" id="A0A0L8LG44"/>
<protein>
    <submittedName>
        <fullName evidence="6">Membrane protein</fullName>
    </submittedName>
</protein>
<proteinExistence type="predicted"/>
<keyword evidence="7" id="KW-1185">Reference proteome</keyword>
<evidence type="ECO:0000256" key="1">
    <source>
        <dbReference type="ARBA" id="ARBA00004141"/>
    </source>
</evidence>
<keyword evidence="4 5" id="KW-0472">Membrane</keyword>
<dbReference type="OrthoDB" id="119681at2"/>
<reference evidence="7" key="1">
    <citation type="submission" date="2015-07" db="EMBL/GenBank/DDBJ databases">
        <authorList>
            <person name="Ju K.-S."/>
            <person name="Doroghazi J.R."/>
            <person name="Metcalf W.W."/>
        </authorList>
    </citation>
    <scope>NUCLEOTIDE SEQUENCE [LARGE SCALE GENOMIC DNA]</scope>
    <source>
        <strain evidence="7">NRRL 2290</strain>
    </source>
</reference>
<comment type="subcellular location">
    <subcellularLocation>
        <location evidence="1">Membrane</location>
        <topology evidence="1">Multi-pass membrane protein</topology>
    </subcellularLocation>
</comment>
<dbReference type="eggNOG" id="ENOG5032IG2">
    <property type="taxonomic scope" value="Bacteria"/>
</dbReference>
<keyword evidence="2 5" id="KW-0812">Transmembrane</keyword>